<protein>
    <recommendedName>
        <fullName evidence="16">Peptidylprolyl isomerase</fullName>
    </recommendedName>
</protein>
<feature type="compositionally biased region" description="Gly residues" evidence="11">
    <location>
        <begin position="619"/>
        <end position="629"/>
    </location>
</feature>
<reference evidence="14" key="2">
    <citation type="submission" date="2020-11" db="EMBL/GenBank/DDBJ databases">
        <authorList>
            <person name="Cecchin M."/>
            <person name="Marcolungo L."/>
            <person name="Rossato M."/>
            <person name="Girolomoni L."/>
            <person name="Cosentino E."/>
            <person name="Cuine S."/>
            <person name="Li-Beisson Y."/>
            <person name="Delledonne M."/>
            <person name="Ballottari M."/>
        </authorList>
    </citation>
    <scope>NUCLEOTIDE SEQUENCE</scope>
    <source>
        <strain evidence="14">211/11P</strain>
        <tissue evidence="14">Whole cell</tissue>
    </source>
</reference>
<feature type="compositionally biased region" description="Low complexity" evidence="11">
    <location>
        <begin position="568"/>
        <end position="580"/>
    </location>
</feature>
<feature type="region of interest" description="Disordered" evidence="11">
    <location>
        <begin position="558"/>
        <end position="580"/>
    </location>
</feature>
<evidence type="ECO:0000313" key="14">
    <source>
        <dbReference type="EMBL" id="KAI3424379.1"/>
    </source>
</evidence>
<feature type="compositionally biased region" description="Low complexity" evidence="11">
    <location>
        <begin position="298"/>
        <end position="309"/>
    </location>
</feature>
<dbReference type="InterPro" id="IPR044666">
    <property type="entry name" value="Cyclophilin_A-like"/>
</dbReference>
<dbReference type="SMART" id="SM00504">
    <property type="entry name" value="Ubox"/>
    <property type="match status" value="1"/>
</dbReference>
<dbReference type="SUPFAM" id="SSF50891">
    <property type="entry name" value="Cyclophilin-like"/>
    <property type="match status" value="1"/>
</dbReference>
<evidence type="ECO:0000256" key="1">
    <source>
        <dbReference type="ARBA" id="ARBA00000900"/>
    </source>
</evidence>
<dbReference type="PROSITE" id="PS51698">
    <property type="entry name" value="U_BOX"/>
    <property type="match status" value="1"/>
</dbReference>
<dbReference type="CDD" id="cd16663">
    <property type="entry name" value="RING-Ubox_PPIL2"/>
    <property type="match status" value="1"/>
</dbReference>
<dbReference type="PANTHER" id="PTHR45625:SF1">
    <property type="entry name" value="RING-TYPE E3 UBIQUITIN-PROTEIN LIGASE PPIL2"/>
    <property type="match status" value="1"/>
</dbReference>
<feature type="domain" description="PPIase cyclophilin-type" evidence="12">
    <location>
        <begin position="378"/>
        <end position="525"/>
    </location>
</feature>
<dbReference type="CDD" id="cd01923">
    <property type="entry name" value="cyclophilin_RING"/>
    <property type="match status" value="1"/>
</dbReference>
<evidence type="ECO:0000256" key="10">
    <source>
        <dbReference type="ARBA" id="ARBA00023242"/>
    </source>
</evidence>
<dbReference type="Proteomes" id="UP001055712">
    <property type="component" value="Unassembled WGS sequence"/>
</dbReference>
<dbReference type="InterPro" id="IPR020892">
    <property type="entry name" value="Cyclophilin-type_PPIase_CS"/>
</dbReference>
<dbReference type="GO" id="GO:0006457">
    <property type="term" value="P:protein folding"/>
    <property type="evidence" value="ECO:0007669"/>
    <property type="project" value="InterPro"/>
</dbReference>
<comment type="catalytic activity">
    <reaction evidence="2">
        <text>[protein]-peptidylproline (omega=180) = [protein]-peptidylproline (omega=0)</text>
        <dbReference type="Rhea" id="RHEA:16237"/>
        <dbReference type="Rhea" id="RHEA-COMP:10747"/>
        <dbReference type="Rhea" id="RHEA-COMP:10748"/>
        <dbReference type="ChEBI" id="CHEBI:83833"/>
        <dbReference type="ChEBI" id="CHEBI:83834"/>
        <dbReference type="EC" id="5.2.1.8"/>
    </reaction>
</comment>
<dbReference type="InterPro" id="IPR013083">
    <property type="entry name" value="Znf_RING/FYVE/PHD"/>
</dbReference>
<comment type="subcellular location">
    <subcellularLocation>
        <location evidence="4">Nucleus</location>
    </subcellularLocation>
</comment>
<evidence type="ECO:0000256" key="3">
    <source>
        <dbReference type="ARBA" id="ARBA00003697"/>
    </source>
</evidence>
<evidence type="ECO:0008006" key="16">
    <source>
        <dbReference type="Google" id="ProtNLM"/>
    </source>
</evidence>
<evidence type="ECO:0000256" key="11">
    <source>
        <dbReference type="SAM" id="MobiDB-lite"/>
    </source>
</evidence>
<dbReference type="SUPFAM" id="SSF57850">
    <property type="entry name" value="RING/U-box"/>
    <property type="match status" value="1"/>
</dbReference>
<comment type="similarity">
    <text evidence="5">Belongs to the cyclophilin-type PPIase family. PPIL2 subfamily.</text>
</comment>
<evidence type="ECO:0000259" key="12">
    <source>
        <dbReference type="PROSITE" id="PS50072"/>
    </source>
</evidence>
<dbReference type="EMBL" id="SIDB01000013">
    <property type="protein sequence ID" value="KAI3424379.1"/>
    <property type="molecule type" value="Genomic_DNA"/>
</dbReference>
<dbReference type="Gene3D" id="3.30.40.10">
    <property type="entry name" value="Zinc/RING finger domain, C3HC4 (zinc finger)"/>
    <property type="match status" value="1"/>
</dbReference>
<dbReference type="PROSITE" id="PS50072">
    <property type="entry name" value="CSA_PPIASE_2"/>
    <property type="match status" value="1"/>
</dbReference>
<keyword evidence="10" id="KW-0539">Nucleus</keyword>
<dbReference type="PRINTS" id="PR00153">
    <property type="entry name" value="CSAPPISMRASE"/>
</dbReference>
<dbReference type="FunFam" id="2.40.100.10:FF:000014">
    <property type="entry name" value="Peptidyl-prolyl cis-trans isomerase cyp65"/>
    <property type="match status" value="1"/>
</dbReference>
<keyword evidence="8" id="KW-0697">Rotamase</keyword>
<feature type="domain" description="U-box" evidence="13">
    <location>
        <begin position="34"/>
        <end position="107"/>
    </location>
</feature>
<feature type="region of interest" description="Disordered" evidence="11">
    <location>
        <begin position="264"/>
        <end position="354"/>
    </location>
</feature>
<feature type="compositionally biased region" description="Polar residues" evidence="11">
    <location>
        <begin position="338"/>
        <end position="354"/>
    </location>
</feature>
<keyword evidence="7" id="KW-0833">Ubl conjugation pathway</keyword>
<feature type="compositionally biased region" description="Low complexity" evidence="11">
    <location>
        <begin position="599"/>
        <end position="614"/>
    </location>
</feature>
<organism evidence="14 15">
    <name type="scientific">Chlorella vulgaris</name>
    <name type="common">Green alga</name>
    <dbReference type="NCBI Taxonomy" id="3077"/>
    <lineage>
        <taxon>Eukaryota</taxon>
        <taxon>Viridiplantae</taxon>
        <taxon>Chlorophyta</taxon>
        <taxon>core chlorophytes</taxon>
        <taxon>Trebouxiophyceae</taxon>
        <taxon>Chlorellales</taxon>
        <taxon>Chlorellaceae</taxon>
        <taxon>Chlorella clade</taxon>
        <taxon>Chlorella</taxon>
    </lineage>
</organism>
<evidence type="ECO:0000256" key="7">
    <source>
        <dbReference type="ARBA" id="ARBA00022786"/>
    </source>
</evidence>
<dbReference type="GO" id="GO:0071013">
    <property type="term" value="C:catalytic step 2 spliceosome"/>
    <property type="evidence" value="ECO:0007669"/>
    <property type="project" value="TreeGrafter"/>
</dbReference>
<dbReference type="InterPro" id="IPR029000">
    <property type="entry name" value="Cyclophilin-like_dom_sf"/>
</dbReference>
<name>A0A9D4TFT7_CHLVU</name>
<keyword evidence="6" id="KW-0808">Transferase</keyword>
<evidence type="ECO:0000256" key="8">
    <source>
        <dbReference type="ARBA" id="ARBA00023110"/>
    </source>
</evidence>
<proteinExistence type="inferred from homology"/>
<comment type="caution">
    <text evidence="14">The sequence shown here is derived from an EMBL/GenBank/DDBJ whole genome shotgun (WGS) entry which is preliminary data.</text>
</comment>
<keyword evidence="15" id="KW-1185">Reference proteome</keyword>
<dbReference type="PROSITE" id="PS00170">
    <property type="entry name" value="CSA_PPIASE_1"/>
    <property type="match status" value="1"/>
</dbReference>
<sequence length="629" mass="67215">MGKKRAQKDRAYLTATEWREEHGGFKGGRGPSFKRLPYTHCAISFQPFEDAVCTADGTCMDIVNAVPYIQKFKKHPVTGQPLQLKDLIRLNFHKNTDSEYCCPVLGKVFTEHTHIVAVRTSGNVYCWEAIDELCLKPKNMRDLLTDEPFNRKDLIHLQDPLNLSGKDLSQFDHVRRDLAVDEEQRAAEEADPMFFIKGGAEDTQRALQALNSKESAAAFAAGGGGKKAEAARMLAEAQAAAAADAKAAKEAGGGKQHAAAAAAKAAAAGGSDPRLRSAPRQELNVNFRPGTSTWNTDAPGAPGTAPAGPGAAGEKKEDLSAGRTVPPPYSIKTEESVHTTGVASRAFTSSAMTPATRNERTVRVIQLLPQKKGYVRLHTNLGDLNLELHCDICPRTCENFMALAESGYYNDTSFHRSIKNFMAQGGDPTGTGRGGESVWGAKFKDELDSRLQHSGRGVLSMANSGKDSNGSQFFLLYKSAHHLDYKHTVFGHVVGGFDVLTAMEKVPTDGDDRPLQPIKITGATVFVNPYKELIEEEEAAEVAKRKLAEKEQQGFAADDEFGSWWSNPASAAPAGGADGGEAPPVGRYLSAAPAVGGAAAGAAAGGKQQQPAAAKKAKTGGGYGNFDAW</sequence>
<comment type="function">
    <text evidence="3">May catalyze the cis-trans isomerization of proline imidic peptide bonds in oligopeptides thereby assisting the folding of proteins. May also function as a chaperone, playing a role in intracellular transport of proteins. May also have a protein ubiquitin ligase activity acting as an E3 ubiquitin protein ligase or as a ubiquitin-ubiquitin ligase promoting elongation of ubiquitin chains on proteins.</text>
</comment>
<dbReference type="GO" id="GO:0003755">
    <property type="term" value="F:peptidyl-prolyl cis-trans isomerase activity"/>
    <property type="evidence" value="ECO:0007669"/>
    <property type="project" value="UniProtKB-KW"/>
</dbReference>
<accession>A0A9D4TFT7</accession>
<evidence type="ECO:0000256" key="2">
    <source>
        <dbReference type="ARBA" id="ARBA00000971"/>
    </source>
</evidence>
<dbReference type="GO" id="GO:0061630">
    <property type="term" value="F:ubiquitin protein ligase activity"/>
    <property type="evidence" value="ECO:0007669"/>
    <property type="project" value="UniProtKB-EC"/>
</dbReference>
<dbReference type="FunFam" id="3.30.40.10:FF:000079">
    <property type="entry name" value="Peptidyl-prolyl cis-trans isomerase 2"/>
    <property type="match status" value="1"/>
</dbReference>
<dbReference type="InterPro" id="IPR026951">
    <property type="entry name" value="PPIL2_U-box_dom"/>
</dbReference>
<dbReference type="Gene3D" id="2.40.100.10">
    <property type="entry name" value="Cyclophilin-like"/>
    <property type="match status" value="1"/>
</dbReference>
<dbReference type="GO" id="GO:0000209">
    <property type="term" value="P:protein polyubiquitination"/>
    <property type="evidence" value="ECO:0007669"/>
    <property type="project" value="TreeGrafter"/>
</dbReference>
<dbReference type="OrthoDB" id="30774at2759"/>
<comment type="catalytic activity">
    <reaction evidence="1">
        <text>S-ubiquitinyl-[E2 ubiquitin-conjugating enzyme]-L-cysteine + [acceptor protein]-L-lysine = [E2 ubiquitin-conjugating enzyme]-L-cysteine + N(6)-ubiquitinyl-[acceptor protein]-L-lysine.</text>
        <dbReference type="EC" id="2.3.2.27"/>
    </reaction>
</comment>
<dbReference type="InterPro" id="IPR002130">
    <property type="entry name" value="Cyclophilin-type_PPIase_dom"/>
</dbReference>
<evidence type="ECO:0000256" key="5">
    <source>
        <dbReference type="ARBA" id="ARBA00007930"/>
    </source>
</evidence>
<evidence type="ECO:0000259" key="13">
    <source>
        <dbReference type="PROSITE" id="PS51698"/>
    </source>
</evidence>
<dbReference type="PANTHER" id="PTHR45625">
    <property type="entry name" value="PEPTIDYL-PROLYL CIS-TRANS ISOMERASE-RELATED"/>
    <property type="match status" value="1"/>
</dbReference>
<evidence type="ECO:0000256" key="9">
    <source>
        <dbReference type="ARBA" id="ARBA00023235"/>
    </source>
</evidence>
<evidence type="ECO:0000256" key="4">
    <source>
        <dbReference type="ARBA" id="ARBA00004123"/>
    </source>
</evidence>
<evidence type="ECO:0000313" key="15">
    <source>
        <dbReference type="Proteomes" id="UP001055712"/>
    </source>
</evidence>
<keyword evidence="9" id="KW-0413">Isomerase</keyword>
<reference evidence="14" key="1">
    <citation type="journal article" date="2019" name="Plant J.">
        <title>Chlorella vulgaris genome assembly and annotation reveals the molecular basis for metabolic acclimation to high light conditions.</title>
        <authorList>
            <person name="Cecchin M."/>
            <person name="Marcolungo L."/>
            <person name="Rossato M."/>
            <person name="Girolomoni L."/>
            <person name="Cosentino E."/>
            <person name="Cuine S."/>
            <person name="Li-Beisson Y."/>
            <person name="Delledonne M."/>
            <person name="Ballottari M."/>
        </authorList>
    </citation>
    <scope>NUCLEOTIDE SEQUENCE</scope>
    <source>
        <strain evidence="14">211/11P</strain>
    </source>
</reference>
<dbReference type="InterPro" id="IPR003613">
    <property type="entry name" value="Ubox_domain"/>
</dbReference>
<dbReference type="AlphaFoldDB" id="A0A9D4TFT7"/>
<dbReference type="Pfam" id="PF00160">
    <property type="entry name" value="Pro_isomerase"/>
    <property type="match status" value="1"/>
</dbReference>
<feature type="region of interest" description="Disordered" evidence="11">
    <location>
        <begin position="599"/>
        <end position="629"/>
    </location>
</feature>
<evidence type="ECO:0000256" key="6">
    <source>
        <dbReference type="ARBA" id="ARBA00022679"/>
    </source>
</evidence>
<gene>
    <name evidence="14" type="ORF">D9Q98_009932</name>
</gene>